<keyword evidence="4 9" id="KW-0812">Transmembrane</keyword>
<proteinExistence type="predicted"/>
<dbReference type="CDD" id="cd18547">
    <property type="entry name" value="ABC_6TM_Tm288_like"/>
    <property type="match status" value="1"/>
</dbReference>
<evidence type="ECO:0000256" key="3">
    <source>
        <dbReference type="ARBA" id="ARBA00022475"/>
    </source>
</evidence>
<dbReference type="InterPro" id="IPR003593">
    <property type="entry name" value="AAA+_ATPase"/>
</dbReference>
<evidence type="ECO:0000256" key="9">
    <source>
        <dbReference type="SAM" id="Phobius"/>
    </source>
</evidence>
<comment type="subcellular location">
    <subcellularLocation>
        <location evidence="1">Cell membrane</location>
        <topology evidence="1">Multi-pass membrane protein</topology>
    </subcellularLocation>
</comment>
<feature type="transmembrane region" description="Helical" evidence="9">
    <location>
        <begin position="162"/>
        <end position="179"/>
    </location>
</feature>
<dbReference type="SUPFAM" id="SSF90123">
    <property type="entry name" value="ABC transporter transmembrane region"/>
    <property type="match status" value="1"/>
</dbReference>
<dbReference type="GO" id="GO:0005524">
    <property type="term" value="F:ATP binding"/>
    <property type="evidence" value="ECO:0007669"/>
    <property type="project" value="UniProtKB-KW"/>
</dbReference>
<evidence type="ECO:0000256" key="5">
    <source>
        <dbReference type="ARBA" id="ARBA00022741"/>
    </source>
</evidence>
<evidence type="ECO:0000313" key="13">
    <source>
        <dbReference type="Proteomes" id="UP000824123"/>
    </source>
</evidence>
<accession>A0A9D1S535</accession>
<dbReference type="FunFam" id="3.40.50.300:FF:000287">
    <property type="entry name" value="Multidrug ABC transporter ATP-binding protein"/>
    <property type="match status" value="1"/>
</dbReference>
<keyword evidence="8 9" id="KW-0472">Membrane</keyword>
<dbReference type="SMART" id="SM00382">
    <property type="entry name" value="AAA"/>
    <property type="match status" value="1"/>
</dbReference>
<feature type="transmembrane region" description="Helical" evidence="9">
    <location>
        <begin position="280"/>
        <end position="306"/>
    </location>
</feature>
<dbReference type="PANTHER" id="PTHR43394:SF1">
    <property type="entry name" value="ATP-BINDING CASSETTE SUB-FAMILY B MEMBER 10, MITOCHONDRIAL"/>
    <property type="match status" value="1"/>
</dbReference>
<dbReference type="Gene3D" id="1.20.1560.10">
    <property type="entry name" value="ABC transporter type 1, transmembrane domain"/>
    <property type="match status" value="1"/>
</dbReference>
<feature type="transmembrane region" description="Helical" evidence="9">
    <location>
        <begin position="46"/>
        <end position="67"/>
    </location>
</feature>
<dbReference type="Gene3D" id="3.40.50.300">
    <property type="entry name" value="P-loop containing nucleotide triphosphate hydrolases"/>
    <property type="match status" value="1"/>
</dbReference>
<dbReference type="GO" id="GO:0005886">
    <property type="term" value="C:plasma membrane"/>
    <property type="evidence" value="ECO:0007669"/>
    <property type="project" value="UniProtKB-SubCell"/>
</dbReference>
<keyword evidence="2" id="KW-0813">Transport</keyword>
<dbReference type="InterPro" id="IPR017871">
    <property type="entry name" value="ABC_transporter-like_CS"/>
</dbReference>
<dbReference type="PROSITE" id="PS50929">
    <property type="entry name" value="ABC_TM1F"/>
    <property type="match status" value="1"/>
</dbReference>
<dbReference type="CDD" id="cd03254">
    <property type="entry name" value="ABCC_Glucan_exporter_like"/>
    <property type="match status" value="1"/>
</dbReference>
<name>A0A9D1S535_9FIRM</name>
<evidence type="ECO:0000313" key="12">
    <source>
        <dbReference type="EMBL" id="HIU47270.1"/>
    </source>
</evidence>
<keyword evidence="5" id="KW-0547">Nucleotide-binding</keyword>
<dbReference type="SUPFAM" id="SSF52540">
    <property type="entry name" value="P-loop containing nucleoside triphosphate hydrolases"/>
    <property type="match status" value="1"/>
</dbReference>
<evidence type="ECO:0000256" key="6">
    <source>
        <dbReference type="ARBA" id="ARBA00022840"/>
    </source>
</evidence>
<reference evidence="12" key="2">
    <citation type="journal article" date="2021" name="PeerJ">
        <title>Extensive microbial diversity within the chicken gut microbiome revealed by metagenomics and culture.</title>
        <authorList>
            <person name="Gilroy R."/>
            <person name="Ravi A."/>
            <person name="Getino M."/>
            <person name="Pursley I."/>
            <person name="Horton D.L."/>
            <person name="Alikhan N.F."/>
            <person name="Baker D."/>
            <person name="Gharbi K."/>
            <person name="Hall N."/>
            <person name="Watson M."/>
            <person name="Adriaenssens E.M."/>
            <person name="Foster-Nyarko E."/>
            <person name="Jarju S."/>
            <person name="Secka A."/>
            <person name="Antonio M."/>
            <person name="Oren A."/>
            <person name="Chaudhuri R.R."/>
            <person name="La Ragione R."/>
            <person name="Hildebrand F."/>
            <person name="Pallen M.J."/>
        </authorList>
    </citation>
    <scope>NUCLEOTIDE SEQUENCE</scope>
    <source>
        <strain evidence="12">ChiSxjej2B14-8506</strain>
    </source>
</reference>
<evidence type="ECO:0000256" key="7">
    <source>
        <dbReference type="ARBA" id="ARBA00022989"/>
    </source>
</evidence>
<reference evidence="12" key="1">
    <citation type="submission" date="2020-10" db="EMBL/GenBank/DDBJ databases">
        <authorList>
            <person name="Gilroy R."/>
        </authorList>
    </citation>
    <scope>NUCLEOTIDE SEQUENCE</scope>
    <source>
        <strain evidence="12">ChiSxjej2B14-8506</strain>
    </source>
</reference>
<protein>
    <submittedName>
        <fullName evidence="12">ABC transporter ATP-binding protein</fullName>
    </submittedName>
</protein>
<dbReference type="PROSITE" id="PS00211">
    <property type="entry name" value="ABC_TRANSPORTER_1"/>
    <property type="match status" value="1"/>
</dbReference>
<gene>
    <name evidence="12" type="ORF">IAC59_08420</name>
</gene>
<comment type="caution">
    <text evidence="12">The sequence shown here is derived from an EMBL/GenBank/DDBJ whole genome shotgun (WGS) entry which is preliminary data.</text>
</comment>
<keyword evidence="6 12" id="KW-0067">ATP-binding</keyword>
<dbReference type="InterPro" id="IPR039421">
    <property type="entry name" value="Type_1_exporter"/>
</dbReference>
<sequence length="629" mass="68925">MSDNRGPITPSATFGRSRMAVVVKPKDMRGTLKRLWDITRGHRRGLGWVFLLSALASGSAVLSPLLIGEAVNGLYGGDPVVMVLGLLTALYVGDWLVRFLQGFIMARLGQRVVCHIRKELFGVMKTLPLSFFDRSQRGDLMSRLTNDVDNISTTISDSLTQLMMQGFSILGVLIAMLMLNLPLTLVALISVVLVFVLTRTVTRRTRKLFKEQQVVLGKLNAEVEEGISGMTMVKAFNREDDMYAQFEADNDQFRRVATRALIWSGYLMPLMNVINNLSYIAVATVSGVMAANGLITVGVISSFLLYSRQFARPFTDIANIYNTFQTAVAGAERIFEIFDQDSEPADVPNALPLERPRGDVELDHVTFGYDPNAPVLRDVSVKIPAGTRAAIVGATGAGKTTIISLLTRFYDVNGGRILLDGHDLREYRRADLRRAFGVVLQDTALFEMSVMDNIRYGHADAPRESVEAAARAAGADSFIRRLPNGYDTVLGQDGGTLSQGERQLITIARAILADAPILILDEATSSVDTLTEQKIRRAMLNMTRGRTSFIIAHRLSTIRDSDVIILIEDGGIAEMGSHDELMALNGRYARMYNTQTGATARAAEALAADAEVGEKPLAVAEPELACVRR</sequence>
<dbReference type="GO" id="GO:0015421">
    <property type="term" value="F:ABC-type oligopeptide transporter activity"/>
    <property type="evidence" value="ECO:0007669"/>
    <property type="project" value="TreeGrafter"/>
</dbReference>
<dbReference type="InterPro" id="IPR011527">
    <property type="entry name" value="ABC1_TM_dom"/>
</dbReference>
<dbReference type="InterPro" id="IPR003439">
    <property type="entry name" value="ABC_transporter-like_ATP-bd"/>
</dbReference>
<dbReference type="FunFam" id="1.20.1560.10:FF:000011">
    <property type="entry name" value="Multidrug ABC transporter ATP-binding protein"/>
    <property type="match status" value="1"/>
</dbReference>
<evidence type="ECO:0000256" key="2">
    <source>
        <dbReference type="ARBA" id="ARBA00022448"/>
    </source>
</evidence>
<dbReference type="Pfam" id="PF00005">
    <property type="entry name" value="ABC_tran"/>
    <property type="match status" value="1"/>
</dbReference>
<evidence type="ECO:0000256" key="8">
    <source>
        <dbReference type="ARBA" id="ARBA00023136"/>
    </source>
</evidence>
<dbReference type="AlphaFoldDB" id="A0A9D1S535"/>
<evidence type="ECO:0000259" key="11">
    <source>
        <dbReference type="PROSITE" id="PS50929"/>
    </source>
</evidence>
<keyword evidence="3" id="KW-1003">Cell membrane</keyword>
<dbReference type="InterPro" id="IPR027417">
    <property type="entry name" value="P-loop_NTPase"/>
</dbReference>
<dbReference type="GO" id="GO:0016887">
    <property type="term" value="F:ATP hydrolysis activity"/>
    <property type="evidence" value="ECO:0007669"/>
    <property type="project" value="InterPro"/>
</dbReference>
<feature type="domain" description="ABC transporter" evidence="10">
    <location>
        <begin position="360"/>
        <end position="594"/>
    </location>
</feature>
<dbReference type="EMBL" id="DVNK01000051">
    <property type="protein sequence ID" value="HIU47270.1"/>
    <property type="molecule type" value="Genomic_DNA"/>
</dbReference>
<evidence type="ECO:0000256" key="1">
    <source>
        <dbReference type="ARBA" id="ARBA00004651"/>
    </source>
</evidence>
<dbReference type="Proteomes" id="UP000824123">
    <property type="component" value="Unassembled WGS sequence"/>
</dbReference>
<feature type="domain" description="ABC transmembrane type-1" evidence="11">
    <location>
        <begin position="48"/>
        <end position="326"/>
    </location>
</feature>
<evidence type="ECO:0000256" key="4">
    <source>
        <dbReference type="ARBA" id="ARBA00022692"/>
    </source>
</evidence>
<keyword evidence="7 9" id="KW-1133">Transmembrane helix</keyword>
<dbReference type="PANTHER" id="PTHR43394">
    <property type="entry name" value="ATP-DEPENDENT PERMEASE MDL1, MITOCHONDRIAL"/>
    <property type="match status" value="1"/>
</dbReference>
<dbReference type="InterPro" id="IPR036640">
    <property type="entry name" value="ABC1_TM_sf"/>
</dbReference>
<dbReference type="PROSITE" id="PS50893">
    <property type="entry name" value="ABC_TRANSPORTER_2"/>
    <property type="match status" value="1"/>
</dbReference>
<dbReference type="Pfam" id="PF00664">
    <property type="entry name" value="ABC_membrane"/>
    <property type="match status" value="1"/>
</dbReference>
<evidence type="ECO:0000259" key="10">
    <source>
        <dbReference type="PROSITE" id="PS50893"/>
    </source>
</evidence>
<organism evidence="12 13">
    <name type="scientific">Candidatus Fimadaptatus faecigallinarum</name>
    <dbReference type="NCBI Taxonomy" id="2840814"/>
    <lineage>
        <taxon>Bacteria</taxon>
        <taxon>Bacillati</taxon>
        <taxon>Bacillota</taxon>
        <taxon>Clostridia</taxon>
        <taxon>Eubacteriales</taxon>
        <taxon>Candidatus Fimadaptatus</taxon>
    </lineage>
</organism>